<feature type="transmembrane region" description="Helical" evidence="6">
    <location>
        <begin position="13"/>
        <end position="34"/>
    </location>
</feature>
<proteinExistence type="predicted"/>
<protein>
    <recommendedName>
        <fullName evidence="7">G-protein coupled receptors family 1 profile domain-containing protein</fullName>
    </recommendedName>
</protein>
<evidence type="ECO:0000256" key="5">
    <source>
        <dbReference type="SAM" id="MobiDB-lite"/>
    </source>
</evidence>
<name>A0AAF3EW69_9BILA</name>
<sequence>MDDLSAYLLPMEIFFSACTLLGIAGNLLMVIVTIKAKNLQTACHKLIGITCFADVLHQSGQFPFLYGLYTRTQWTTQADCFYVQLVPIFGVLTGCVLLLNLGVDRLIAVTLPAFYRQNQQTHLYFFLHLIAPLVYYFFFLFYAFQFRNDRPAMCAIPEFFDGPSNSLWATVSVILNALVVFCYLLVYVKLRTSSFSNAARAVFKSLFITVAIVSCGWFATMFTNFLSVAFGATGNTMFLIQTYAGIPVNFAAACNFPVYYTISTEHRNAIRSLLFNKKPEKSGEFPTATNNTNNESSFLIKSPVNSPDAHRQPSSHLLINADAVKPESRVSLPQ</sequence>
<dbReference type="InterPro" id="IPR000276">
    <property type="entry name" value="GPCR_Rhodpsn"/>
</dbReference>
<organism evidence="8 9">
    <name type="scientific">Mesorhabditis belari</name>
    <dbReference type="NCBI Taxonomy" id="2138241"/>
    <lineage>
        <taxon>Eukaryota</taxon>
        <taxon>Metazoa</taxon>
        <taxon>Ecdysozoa</taxon>
        <taxon>Nematoda</taxon>
        <taxon>Chromadorea</taxon>
        <taxon>Rhabditida</taxon>
        <taxon>Rhabditina</taxon>
        <taxon>Rhabditomorpha</taxon>
        <taxon>Rhabditoidea</taxon>
        <taxon>Rhabditidae</taxon>
        <taxon>Mesorhabditinae</taxon>
        <taxon>Mesorhabditis</taxon>
    </lineage>
</organism>
<feature type="transmembrane region" description="Helical" evidence="6">
    <location>
        <begin position="81"/>
        <end position="103"/>
    </location>
</feature>
<dbReference type="PANTHER" id="PTHR23360:SF5">
    <property type="entry name" value="G-PROTEIN COUPLED RECEPTORS FAMILY 1 PROFILE DOMAIN-CONTAINING PROTEIN"/>
    <property type="match status" value="1"/>
</dbReference>
<keyword evidence="3 6" id="KW-1133">Transmembrane helix</keyword>
<keyword evidence="8" id="KW-1185">Reference proteome</keyword>
<keyword evidence="2 6" id="KW-0812">Transmembrane</keyword>
<dbReference type="InterPro" id="IPR019424">
    <property type="entry name" value="7TM_GPCR_Srsx"/>
</dbReference>
<evidence type="ECO:0000256" key="1">
    <source>
        <dbReference type="ARBA" id="ARBA00004370"/>
    </source>
</evidence>
<dbReference type="Pfam" id="PF10320">
    <property type="entry name" value="7TM_GPCR_Srsx"/>
    <property type="match status" value="1"/>
</dbReference>
<comment type="subcellular location">
    <subcellularLocation>
        <location evidence="1">Membrane</location>
    </subcellularLocation>
</comment>
<evidence type="ECO:0000313" key="9">
    <source>
        <dbReference type="WBParaSite" id="MBELARI_LOCUS18444"/>
    </source>
</evidence>
<feature type="transmembrane region" description="Helical" evidence="6">
    <location>
        <begin position="123"/>
        <end position="146"/>
    </location>
</feature>
<dbReference type="GO" id="GO:0016020">
    <property type="term" value="C:membrane"/>
    <property type="evidence" value="ECO:0007669"/>
    <property type="project" value="UniProtKB-SubCell"/>
</dbReference>
<dbReference type="PROSITE" id="PS50262">
    <property type="entry name" value="G_PROTEIN_RECEP_F1_2"/>
    <property type="match status" value="1"/>
</dbReference>
<dbReference type="CDD" id="cd00637">
    <property type="entry name" value="7tm_classA_rhodopsin-like"/>
    <property type="match status" value="1"/>
</dbReference>
<feature type="transmembrane region" description="Helical" evidence="6">
    <location>
        <begin position="238"/>
        <end position="262"/>
    </location>
</feature>
<dbReference type="GO" id="GO:0004930">
    <property type="term" value="F:G protein-coupled receptor activity"/>
    <property type="evidence" value="ECO:0007669"/>
    <property type="project" value="InterPro"/>
</dbReference>
<keyword evidence="4 6" id="KW-0472">Membrane</keyword>
<evidence type="ECO:0000256" key="3">
    <source>
        <dbReference type="ARBA" id="ARBA00022989"/>
    </source>
</evidence>
<evidence type="ECO:0000259" key="7">
    <source>
        <dbReference type="PROSITE" id="PS50262"/>
    </source>
</evidence>
<feature type="domain" description="G-protein coupled receptors family 1 profile" evidence="7">
    <location>
        <begin position="25"/>
        <end position="260"/>
    </location>
</feature>
<feature type="region of interest" description="Disordered" evidence="5">
    <location>
        <begin position="282"/>
        <end position="318"/>
    </location>
</feature>
<dbReference type="InterPro" id="IPR047130">
    <property type="entry name" value="7TM_GPCR_Srsx_nematod"/>
</dbReference>
<feature type="compositionally biased region" description="Polar residues" evidence="5">
    <location>
        <begin position="287"/>
        <end position="305"/>
    </location>
</feature>
<evidence type="ECO:0000256" key="2">
    <source>
        <dbReference type="ARBA" id="ARBA00022692"/>
    </source>
</evidence>
<reference evidence="9" key="1">
    <citation type="submission" date="2024-02" db="UniProtKB">
        <authorList>
            <consortium name="WormBaseParasite"/>
        </authorList>
    </citation>
    <scope>IDENTIFICATION</scope>
</reference>
<dbReference type="Proteomes" id="UP000887575">
    <property type="component" value="Unassembled WGS sequence"/>
</dbReference>
<dbReference type="SMART" id="SM01381">
    <property type="entry name" value="7TM_GPCR_Srsx"/>
    <property type="match status" value="1"/>
</dbReference>
<feature type="transmembrane region" description="Helical" evidence="6">
    <location>
        <begin position="166"/>
        <end position="186"/>
    </location>
</feature>
<evidence type="ECO:0000313" key="8">
    <source>
        <dbReference type="Proteomes" id="UP000887575"/>
    </source>
</evidence>
<dbReference type="PANTHER" id="PTHR23360">
    <property type="entry name" value="G-PROTEIN COUPLED RECEPTORS FAMILY 1 PROFILE DOMAIN-CONTAINING PROTEIN-RELATED"/>
    <property type="match status" value="1"/>
</dbReference>
<accession>A0AAF3EW69</accession>
<dbReference type="InterPro" id="IPR017452">
    <property type="entry name" value="GPCR_Rhodpsn_7TM"/>
</dbReference>
<dbReference type="AlphaFoldDB" id="A0AAF3EW69"/>
<evidence type="ECO:0000256" key="4">
    <source>
        <dbReference type="ARBA" id="ARBA00023136"/>
    </source>
</evidence>
<dbReference type="WBParaSite" id="MBELARI_LOCUS18444">
    <property type="protein sequence ID" value="MBELARI_LOCUS18444"/>
    <property type="gene ID" value="MBELARI_LOCUS18444"/>
</dbReference>
<dbReference type="Gene3D" id="1.20.1070.10">
    <property type="entry name" value="Rhodopsin 7-helix transmembrane proteins"/>
    <property type="match status" value="1"/>
</dbReference>
<dbReference type="SUPFAM" id="SSF81321">
    <property type="entry name" value="Family A G protein-coupled receptor-like"/>
    <property type="match status" value="1"/>
</dbReference>
<evidence type="ECO:0000256" key="6">
    <source>
        <dbReference type="SAM" id="Phobius"/>
    </source>
</evidence>
<feature type="transmembrane region" description="Helical" evidence="6">
    <location>
        <begin position="206"/>
        <end position="232"/>
    </location>
</feature>